<evidence type="ECO:0000313" key="8">
    <source>
        <dbReference type="EMBL" id="WOX56605.1"/>
    </source>
</evidence>
<dbReference type="InterPro" id="IPR029039">
    <property type="entry name" value="Flavoprotein-like_sf"/>
</dbReference>
<comment type="similarity">
    <text evidence="5">Belongs to the SsuE family. Isf subfamily.</text>
</comment>
<sequence>MSEPVTVLGLSGSPRRHGNTETLLDAVLEGAREAGADVEKVVLRTLDYAPCRGCNACHRTGVCVLRDDLTAVFEKIAAADVLVLASPIYSMGITAETKGLIDRAQYLWARKFILKDLYFTAGHIRRHKGLFVSTAGLGWDNVFDAAFPAVTAFFNTTGFEYWDNVIANDMDRYGGIAGHPTALAEARGKGRSVVALLREMRAQNDAETRPSPGAPSDPDETK</sequence>
<comment type="cofactor">
    <cofactor evidence="1">
        <name>FMN</name>
        <dbReference type="ChEBI" id="CHEBI:58210"/>
    </cofactor>
</comment>
<dbReference type="Pfam" id="PF03358">
    <property type="entry name" value="FMN_red"/>
    <property type="match status" value="1"/>
</dbReference>
<evidence type="ECO:0000256" key="2">
    <source>
        <dbReference type="ARBA" id="ARBA00001966"/>
    </source>
</evidence>
<comment type="cofactor">
    <cofactor evidence="2">
        <name>[4Fe-4S] cluster</name>
        <dbReference type="ChEBI" id="CHEBI:49883"/>
    </cofactor>
</comment>
<dbReference type="Gene3D" id="3.40.50.360">
    <property type="match status" value="1"/>
</dbReference>
<evidence type="ECO:0000256" key="4">
    <source>
        <dbReference type="ARBA" id="ARBA00022643"/>
    </source>
</evidence>
<dbReference type="PANTHER" id="PTHR43278">
    <property type="entry name" value="NAD(P)H-DEPENDENT FMN-CONTAINING OXIDOREDUCTASE YWQN-RELATED"/>
    <property type="match status" value="1"/>
</dbReference>
<keyword evidence="9" id="KW-1185">Reference proteome</keyword>
<accession>A0ABD8AAP9</accession>
<evidence type="ECO:0000313" key="9">
    <source>
        <dbReference type="Proteomes" id="UP001626603"/>
    </source>
</evidence>
<dbReference type="InterPro" id="IPR005025">
    <property type="entry name" value="FMN_Rdtase-like_dom"/>
</dbReference>
<dbReference type="InterPro" id="IPR051796">
    <property type="entry name" value="ISF_SsuE-like"/>
</dbReference>
<keyword evidence="3" id="KW-0285">Flavoprotein</keyword>
<evidence type="ECO:0000259" key="7">
    <source>
        <dbReference type="Pfam" id="PF03358"/>
    </source>
</evidence>
<name>A0ABD8AAP9_9EURY</name>
<evidence type="ECO:0000256" key="5">
    <source>
        <dbReference type="ARBA" id="ARBA00038292"/>
    </source>
</evidence>
<gene>
    <name evidence="8" type="ORF">R6Y95_04525</name>
</gene>
<dbReference type="Proteomes" id="UP001626603">
    <property type="component" value="Chromosome"/>
</dbReference>
<feature type="region of interest" description="Disordered" evidence="6">
    <location>
        <begin position="201"/>
        <end position="222"/>
    </location>
</feature>
<dbReference type="EMBL" id="CP137641">
    <property type="protein sequence ID" value="WOX56605.1"/>
    <property type="molecule type" value="Genomic_DNA"/>
</dbReference>
<organism evidence="8 9">
    <name type="scientific">Methanoculleus palmolei</name>
    <dbReference type="NCBI Taxonomy" id="72612"/>
    <lineage>
        <taxon>Archaea</taxon>
        <taxon>Methanobacteriati</taxon>
        <taxon>Methanobacteriota</taxon>
        <taxon>Stenosarchaea group</taxon>
        <taxon>Methanomicrobia</taxon>
        <taxon>Methanomicrobiales</taxon>
        <taxon>Methanomicrobiaceae</taxon>
        <taxon>Methanoculleus</taxon>
    </lineage>
</organism>
<keyword evidence="4" id="KW-0288">FMN</keyword>
<evidence type="ECO:0000256" key="6">
    <source>
        <dbReference type="SAM" id="MobiDB-lite"/>
    </source>
</evidence>
<dbReference type="PANTHER" id="PTHR43278:SF2">
    <property type="entry name" value="IRON-SULFUR FLAVOPROTEIN"/>
    <property type="match status" value="1"/>
</dbReference>
<protein>
    <submittedName>
        <fullName evidence="8">Flavodoxin family protein</fullName>
    </submittedName>
</protein>
<dbReference type="SUPFAM" id="SSF52218">
    <property type="entry name" value="Flavoproteins"/>
    <property type="match status" value="1"/>
</dbReference>
<feature type="domain" description="NADPH-dependent FMN reductase-like" evidence="7">
    <location>
        <begin position="6"/>
        <end position="112"/>
    </location>
</feature>
<reference evidence="8 9" key="1">
    <citation type="submission" date="2023-10" db="EMBL/GenBank/DDBJ databases">
        <title>The complete genome sequence of Methanoculleus palmolei DSM 4273.</title>
        <authorList>
            <person name="Lai S.-J."/>
            <person name="You Y.-T."/>
            <person name="Chen S.-C."/>
        </authorList>
    </citation>
    <scope>NUCLEOTIDE SEQUENCE [LARGE SCALE GENOMIC DNA]</scope>
    <source>
        <strain evidence="8 9">DSM 4273</strain>
    </source>
</reference>
<proteinExistence type="inferred from homology"/>
<evidence type="ECO:0000256" key="1">
    <source>
        <dbReference type="ARBA" id="ARBA00001917"/>
    </source>
</evidence>
<dbReference type="AlphaFoldDB" id="A0ABD8AAP9"/>
<evidence type="ECO:0000256" key="3">
    <source>
        <dbReference type="ARBA" id="ARBA00022630"/>
    </source>
</evidence>